<keyword evidence="5 6" id="KW-0961">Cell wall biogenesis/degradation</keyword>
<keyword evidence="9" id="KW-1185">Reference proteome</keyword>
<keyword evidence="7" id="KW-0812">Transmembrane</keyword>
<accession>A0AAN7KND3</accession>
<dbReference type="Proteomes" id="UP001346149">
    <property type="component" value="Unassembled WGS sequence"/>
</dbReference>
<dbReference type="GO" id="GO:0016787">
    <property type="term" value="F:hydrolase activity"/>
    <property type="evidence" value="ECO:0007669"/>
    <property type="project" value="UniProtKB-KW"/>
</dbReference>
<protein>
    <recommendedName>
        <fullName evidence="6">Pectin acetylesterase</fullName>
        <ecNumber evidence="6">3.1.1.-</ecNumber>
    </recommendedName>
</protein>
<evidence type="ECO:0000256" key="4">
    <source>
        <dbReference type="ARBA" id="ARBA00022512"/>
    </source>
</evidence>
<evidence type="ECO:0000256" key="2">
    <source>
        <dbReference type="ARBA" id="ARBA00004191"/>
    </source>
</evidence>
<dbReference type="PANTHER" id="PTHR21562:SF83">
    <property type="entry name" value="PECTIN ACETYLESTERASE 4"/>
    <property type="match status" value="1"/>
</dbReference>
<evidence type="ECO:0000256" key="3">
    <source>
        <dbReference type="ARBA" id="ARBA00005784"/>
    </source>
</evidence>
<comment type="similarity">
    <text evidence="3 6">Belongs to the pectinacetylesterase family.</text>
</comment>
<keyword evidence="6" id="KW-0964">Secreted</keyword>
<evidence type="ECO:0000256" key="1">
    <source>
        <dbReference type="ARBA" id="ARBA00003534"/>
    </source>
</evidence>
<dbReference type="AlphaFoldDB" id="A0AAN7KND3"/>
<feature type="transmembrane region" description="Helical" evidence="7">
    <location>
        <begin position="21"/>
        <end position="39"/>
    </location>
</feature>
<keyword evidence="6" id="KW-0378">Hydrolase</keyword>
<proteinExistence type="inferred from homology"/>
<evidence type="ECO:0000256" key="6">
    <source>
        <dbReference type="RuleBase" id="RU363114"/>
    </source>
</evidence>
<dbReference type="PANTHER" id="PTHR21562">
    <property type="entry name" value="NOTUM-RELATED"/>
    <property type="match status" value="1"/>
</dbReference>
<dbReference type="GO" id="GO:0071555">
    <property type="term" value="P:cell wall organization"/>
    <property type="evidence" value="ECO:0007669"/>
    <property type="project" value="UniProtKB-KW"/>
</dbReference>
<dbReference type="Pfam" id="PF03283">
    <property type="entry name" value="PAE"/>
    <property type="match status" value="1"/>
</dbReference>
<evidence type="ECO:0000256" key="7">
    <source>
        <dbReference type="SAM" id="Phobius"/>
    </source>
</evidence>
<evidence type="ECO:0000256" key="5">
    <source>
        <dbReference type="ARBA" id="ARBA00023316"/>
    </source>
</evidence>
<keyword evidence="4 6" id="KW-0134">Cell wall</keyword>
<keyword evidence="7" id="KW-0472">Membrane</keyword>
<gene>
    <name evidence="8" type="ORF">SAY86_015006</name>
</gene>
<reference evidence="8 9" key="1">
    <citation type="journal article" date="2023" name="Hortic Res">
        <title>Pangenome of water caltrop reveals structural variations and asymmetric subgenome divergence after allopolyploidization.</title>
        <authorList>
            <person name="Zhang X."/>
            <person name="Chen Y."/>
            <person name="Wang L."/>
            <person name="Yuan Y."/>
            <person name="Fang M."/>
            <person name="Shi L."/>
            <person name="Lu R."/>
            <person name="Comes H.P."/>
            <person name="Ma Y."/>
            <person name="Chen Y."/>
            <person name="Huang G."/>
            <person name="Zhou Y."/>
            <person name="Zheng Z."/>
            <person name="Qiu Y."/>
        </authorList>
    </citation>
    <scope>NUCLEOTIDE SEQUENCE [LARGE SCALE GENOMIC DNA]</scope>
    <source>
        <strain evidence="8">F231</strain>
    </source>
</reference>
<dbReference type="EC" id="3.1.1.-" evidence="6"/>
<organism evidence="8 9">
    <name type="scientific">Trapa natans</name>
    <name type="common">Water chestnut</name>
    <dbReference type="NCBI Taxonomy" id="22666"/>
    <lineage>
        <taxon>Eukaryota</taxon>
        <taxon>Viridiplantae</taxon>
        <taxon>Streptophyta</taxon>
        <taxon>Embryophyta</taxon>
        <taxon>Tracheophyta</taxon>
        <taxon>Spermatophyta</taxon>
        <taxon>Magnoliopsida</taxon>
        <taxon>eudicotyledons</taxon>
        <taxon>Gunneridae</taxon>
        <taxon>Pentapetalae</taxon>
        <taxon>rosids</taxon>
        <taxon>malvids</taxon>
        <taxon>Myrtales</taxon>
        <taxon>Lythraceae</taxon>
        <taxon>Trapa</taxon>
    </lineage>
</organism>
<evidence type="ECO:0000313" key="8">
    <source>
        <dbReference type="EMBL" id="KAK4767256.1"/>
    </source>
</evidence>
<name>A0AAN7KND3_TRANT</name>
<dbReference type="InterPro" id="IPR004963">
    <property type="entry name" value="PAE/NOTUM"/>
</dbReference>
<keyword evidence="7" id="KW-1133">Transmembrane helix</keyword>
<dbReference type="EMBL" id="JAXQNO010000022">
    <property type="protein sequence ID" value="KAK4767256.1"/>
    <property type="molecule type" value="Genomic_DNA"/>
</dbReference>
<comment type="caution">
    <text evidence="8">The sequence shown here is derived from an EMBL/GenBank/DDBJ whole genome shotgun (WGS) entry which is preliminary data.</text>
</comment>
<comment type="subcellular location">
    <subcellularLocation>
        <location evidence="2 6">Secreted</location>
        <location evidence="2 6">Cell wall</location>
    </subcellularLocation>
</comment>
<feature type="transmembrane region" description="Helical" evidence="7">
    <location>
        <begin position="399"/>
        <end position="420"/>
    </location>
</feature>
<evidence type="ECO:0000313" key="9">
    <source>
        <dbReference type="Proteomes" id="UP001346149"/>
    </source>
</evidence>
<sequence length="434" mass="48037">MLNTRLGVGARMWSRKWARKEWVIASAVLFAILFALSFVSNSSGRAPSPSDLTIAAPLVDLTLLRNAEELGALCLDGSAPGYHFQSGFGSGSSNWVIHIEGGGWCDSISSCAFRARTPLGSSRNMDKVPFSGILSNQPSENPDFFNWNKVKIRYCDGASLSGHPESELKEQRLFFRGQLIWKAIMNEVLSAGMSGAKQALLSGCSAGGLATLIHCDDFRKLIPKATTVKCLADAGFFLDEKDIIGNNTMRSFYSRVIRLQGVARSLYQDCIAKMEPSKCMFPEEIVKYVRTPVFVVNPAYDFWQIQHILVPESSDPKGSWRDCKLNLRACTPNQLEVLKGYRGSLLEALSELKEKKEAGLFVNSCFIHCQTWITETWHSPNSPRINSKASGNSVTEIPMFFFSWIPFLTGMLSLHITLVIPIADSCRVRGGLVL</sequence>
<comment type="function">
    <text evidence="1 6">Hydrolyzes acetyl esters in homogalacturonan regions of pectin. In type I primary cell wall, galacturonic acid residues of pectin can be acetylated at the O-2 and O-3 positions. Decreasing the degree of acetylation of pectin gels in vitro alters their physical properties.</text>
</comment>